<proteinExistence type="predicted"/>
<dbReference type="PROSITE" id="PS50109">
    <property type="entry name" value="HIS_KIN"/>
    <property type="match status" value="1"/>
</dbReference>
<dbReference type="EC" id="2.7.13.3" evidence="3"/>
<evidence type="ECO:0000256" key="3">
    <source>
        <dbReference type="ARBA" id="ARBA00012438"/>
    </source>
</evidence>
<dbReference type="PRINTS" id="PR00344">
    <property type="entry name" value="BCTRLSENSOR"/>
</dbReference>
<evidence type="ECO:0000256" key="10">
    <source>
        <dbReference type="ARBA" id="ARBA00023136"/>
    </source>
</evidence>
<dbReference type="InterPro" id="IPR003660">
    <property type="entry name" value="HAMP_dom"/>
</dbReference>
<name>A0ABS5TK21_9ACTN</name>
<keyword evidence="4" id="KW-0597">Phosphoprotein</keyword>
<dbReference type="Proteomes" id="UP001197247">
    <property type="component" value="Unassembled WGS sequence"/>
</dbReference>
<dbReference type="PANTHER" id="PTHR45436">
    <property type="entry name" value="SENSOR HISTIDINE KINASE YKOH"/>
    <property type="match status" value="1"/>
</dbReference>
<feature type="domain" description="Histidine kinase" evidence="12">
    <location>
        <begin position="232"/>
        <end position="440"/>
    </location>
</feature>
<dbReference type="PROSITE" id="PS50885">
    <property type="entry name" value="HAMP"/>
    <property type="match status" value="1"/>
</dbReference>
<dbReference type="Gene3D" id="3.30.565.10">
    <property type="entry name" value="Histidine kinase-like ATPase, C-terminal domain"/>
    <property type="match status" value="1"/>
</dbReference>
<dbReference type="Pfam" id="PF02518">
    <property type="entry name" value="HATPase_c"/>
    <property type="match status" value="1"/>
</dbReference>
<organism evidence="14 15">
    <name type="scientific">Kineosporia corallincola</name>
    <dbReference type="NCBI Taxonomy" id="2835133"/>
    <lineage>
        <taxon>Bacteria</taxon>
        <taxon>Bacillati</taxon>
        <taxon>Actinomycetota</taxon>
        <taxon>Actinomycetes</taxon>
        <taxon>Kineosporiales</taxon>
        <taxon>Kineosporiaceae</taxon>
        <taxon>Kineosporia</taxon>
    </lineage>
</organism>
<keyword evidence="15" id="KW-1185">Reference proteome</keyword>
<gene>
    <name evidence="14" type="ORF">KIH74_21020</name>
</gene>
<comment type="catalytic activity">
    <reaction evidence="1">
        <text>ATP + protein L-histidine = ADP + protein N-phospho-L-histidine.</text>
        <dbReference type="EC" id="2.7.13.3"/>
    </reaction>
</comment>
<evidence type="ECO:0000259" key="12">
    <source>
        <dbReference type="PROSITE" id="PS50109"/>
    </source>
</evidence>
<feature type="transmembrane region" description="Helical" evidence="11">
    <location>
        <begin position="21"/>
        <end position="38"/>
    </location>
</feature>
<evidence type="ECO:0000256" key="4">
    <source>
        <dbReference type="ARBA" id="ARBA00022553"/>
    </source>
</evidence>
<dbReference type="InterPro" id="IPR005467">
    <property type="entry name" value="His_kinase_dom"/>
</dbReference>
<evidence type="ECO:0000256" key="2">
    <source>
        <dbReference type="ARBA" id="ARBA00004236"/>
    </source>
</evidence>
<accession>A0ABS5TK21</accession>
<keyword evidence="6 11" id="KW-0812">Transmembrane</keyword>
<dbReference type="SMART" id="SM00304">
    <property type="entry name" value="HAMP"/>
    <property type="match status" value="1"/>
</dbReference>
<keyword evidence="10 11" id="KW-0472">Membrane</keyword>
<dbReference type="InterPro" id="IPR003661">
    <property type="entry name" value="HisK_dim/P_dom"/>
</dbReference>
<dbReference type="PROSITE" id="PS51257">
    <property type="entry name" value="PROKAR_LIPOPROTEIN"/>
    <property type="match status" value="1"/>
</dbReference>
<evidence type="ECO:0000259" key="13">
    <source>
        <dbReference type="PROSITE" id="PS50885"/>
    </source>
</evidence>
<dbReference type="PANTHER" id="PTHR45436:SF5">
    <property type="entry name" value="SENSOR HISTIDINE KINASE TRCS"/>
    <property type="match status" value="1"/>
</dbReference>
<evidence type="ECO:0000256" key="9">
    <source>
        <dbReference type="ARBA" id="ARBA00023012"/>
    </source>
</evidence>
<dbReference type="Pfam" id="PF00672">
    <property type="entry name" value="HAMP"/>
    <property type="match status" value="1"/>
</dbReference>
<dbReference type="SMART" id="SM00387">
    <property type="entry name" value="HATPase_c"/>
    <property type="match status" value="1"/>
</dbReference>
<keyword evidence="7 14" id="KW-0418">Kinase</keyword>
<reference evidence="14 15" key="1">
    <citation type="submission" date="2021-05" db="EMBL/GenBank/DDBJ databases">
        <title>Kineosporia and Streptomyces sp. nov. two new marine actinobacteria isolated from Coral.</title>
        <authorList>
            <person name="Buangrab K."/>
            <person name="Sutthacheep M."/>
            <person name="Yeemin T."/>
            <person name="Harunari E."/>
            <person name="Igarashi Y."/>
            <person name="Kanchanasin P."/>
            <person name="Tanasupawat S."/>
            <person name="Phongsopitanun W."/>
        </authorList>
    </citation>
    <scope>NUCLEOTIDE SEQUENCE [LARGE SCALE GENOMIC DNA]</scope>
    <source>
        <strain evidence="14 15">J2-2</strain>
    </source>
</reference>
<dbReference type="InterPro" id="IPR003594">
    <property type="entry name" value="HATPase_dom"/>
</dbReference>
<dbReference type="CDD" id="cd06225">
    <property type="entry name" value="HAMP"/>
    <property type="match status" value="1"/>
</dbReference>
<dbReference type="EMBL" id="JAHBAY010000009">
    <property type="protein sequence ID" value="MBT0771432.1"/>
    <property type="molecule type" value="Genomic_DNA"/>
</dbReference>
<dbReference type="InterPro" id="IPR050428">
    <property type="entry name" value="TCS_sensor_his_kinase"/>
</dbReference>
<dbReference type="SMART" id="SM00388">
    <property type="entry name" value="HisKA"/>
    <property type="match status" value="1"/>
</dbReference>
<dbReference type="InterPro" id="IPR036890">
    <property type="entry name" value="HATPase_C_sf"/>
</dbReference>
<sequence length="444" mass="47961">MFRDVRGRWSLRVRITSATTAIVLLVLGCGAVGFVFMLQRMVVMAQATTAKQQADQIAGETQQDGALPPFEADEVIIQLQRRGTVVAVADDDFIDTPALPVSKDPRIVRVLGERWVVRSRRIVLHEGGVEHVVVGRSLEGADDATRSAALLFGAGVPLISLFVAALTWTAVARSLRPVERIRSDVEKIGDETSWRVDAPPGRDEVARLAATMNVMLERLEKTRRAQQRFVSDASHELRSPVAAIRQHAQVAVLHPEATTLPALAEVVDAEAARLEELVSGLLLLARVDERRAANLQELDLDDLVLAEGKRLRALGVHVDATGVGPARVLADVALMTRAVRNAADNARRHARGTVAFELTDDGTTAVLRVDDDGPGVPAEDRERVFHRFERRDDARDRDSGGAGLGLAIIAEAARQTGGSARLDTSPLGGARLEMRLPSGAARPA</sequence>
<dbReference type="SUPFAM" id="SSF55874">
    <property type="entry name" value="ATPase domain of HSP90 chaperone/DNA topoisomerase II/histidine kinase"/>
    <property type="match status" value="1"/>
</dbReference>
<protein>
    <recommendedName>
        <fullName evidence="3">histidine kinase</fullName>
        <ecNumber evidence="3">2.7.13.3</ecNumber>
    </recommendedName>
</protein>
<dbReference type="Gene3D" id="6.10.340.10">
    <property type="match status" value="1"/>
</dbReference>
<dbReference type="CDD" id="cd00082">
    <property type="entry name" value="HisKA"/>
    <property type="match status" value="1"/>
</dbReference>
<evidence type="ECO:0000313" key="15">
    <source>
        <dbReference type="Proteomes" id="UP001197247"/>
    </source>
</evidence>
<feature type="transmembrane region" description="Helical" evidence="11">
    <location>
        <begin position="148"/>
        <end position="172"/>
    </location>
</feature>
<dbReference type="RefSeq" id="WP_214157753.1">
    <property type="nucleotide sequence ID" value="NZ_JAHBAY010000009.1"/>
</dbReference>
<evidence type="ECO:0000256" key="7">
    <source>
        <dbReference type="ARBA" id="ARBA00022777"/>
    </source>
</evidence>
<comment type="subcellular location">
    <subcellularLocation>
        <location evidence="2">Cell membrane</location>
    </subcellularLocation>
</comment>
<evidence type="ECO:0000256" key="11">
    <source>
        <dbReference type="SAM" id="Phobius"/>
    </source>
</evidence>
<keyword evidence="5" id="KW-0808">Transferase</keyword>
<dbReference type="InterPro" id="IPR004358">
    <property type="entry name" value="Sig_transdc_His_kin-like_C"/>
</dbReference>
<dbReference type="Pfam" id="PF00512">
    <property type="entry name" value="HisKA"/>
    <property type="match status" value="1"/>
</dbReference>
<feature type="domain" description="HAMP" evidence="13">
    <location>
        <begin position="172"/>
        <end position="224"/>
    </location>
</feature>
<evidence type="ECO:0000313" key="14">
    <source>
        <dbReference type="EMBL" id="MBT0771432.1"/>
    </source>
</evidence>
<keyword evidence="8 11" id="KW-1133">Transmembrane helix</keyword>
<evidence type="ECO:0000256" key="8">
    <source>
        <dbReference type="ARBA" id="ARBA00022989"/>
    </source>
</evidence>
<dbReference type="SUPFAM" id="SSF47384">
    <property type="entry name" value="Homodimeric domain of signal transducing histidine kinase"/>
    <property type="match status" value="1"/>
</dbReference>
<dbReference type="Gene3D" id="1.10.287.130">
    <property type="match status" value="1"/>
</dbReference>
<dbReference type="InterPro" id="IPR036097">
    <property type="entry name" value="HisK_dim/P_sf"/>
</dbReference>
<evidence type="ECO:0000256" key="6">
    <source>
        <dbReference type="ARBA" id="ARBA00022692"/>
    </source>
</evidence>
<dbReference type="GO" id="GO:0016301">
    <property type="term" value="F:kinase activity"/>
    <property type="evidence" value="ECO:0007669"/>
    <property type="project" value="UniProtKB-KW"/>
</dbReference>
<comment type="caution">
    <text evidence="14">The sequence shown here is derived from an EMBL/GenBank/DDBJ whole genome shotgun (WGS) entry which is preliminary data.</text>
</comment>
<evidence type="ECO:0000256" key="5">
    <source>
        <dbReference type="ARBA" id="ARBA00022679"/>
    </source>
</evidence>
<evidence type="ECO:0000256" key="1">
    <source>
        <dbReference type="ARBA" id="ARBA00000085"/>
    </source>
</evidence>
<keyword evidence="9" id="KW-0902">Two-component regulatory system</keyword>